<evidence type="ECO:0000256" key="4">
    <source>
        <dbReference type="RuleBase" id="RU003718"/>
    </source>
</evidence>
<dbReference type="InterPro" id="IPR002213">
    <property type="entry name" value="UDP_glucos_trans"/>
</dbReference>
<organism evidence="7">
    <name type="scientific">Hordeum vulgare subsp. vulgare</name>
    <name type="common">Domesticated barley</name>
    <dbReference type="NCBI Taxonomy" id="112509"/>
    <lineage>
        <taxon>Eukaryota</taxon>
        <taxon>Viridiplantae</taxon>
        <taxon>Streptophyta</taxon>
        <taxon>Embryophyta</taxon>
        <taxon>Tracheophyta</taxon>
        <taxon>Spermatophyta</taxon>
        <taxon>Magnoliopsida</taxon>
        <taxon>Liliopsida</taxon>
        <taxon>Poales</taxon>
        <taxon>Poaceae</taxon>
        <taxon>BOP clade</taxon>
        <taxon>Pooideae</taxon>
        <taxon>Triticodae</taxon>
        <taxon>Triticeae</taxon>
        <taxon>Hordeinae</taxon>
        <taxon>Hordeum</taxon>
    </lineage>
</organism>
<evidence type="ECO:0000313" key="8">
    <source>
        <dbReference type="EnsemblPlants" id="HORVU.MOREX.r3.2HG0118620.1.CDS1"/>
    </source>
</evidence>
<keyword evidence="9" id="KW-1185">Reference proteome</keyword>
<accession>F2EJ08</accession>
<sequence length="494" mass="52550">MESFANTAGSASAPPKERPRPHVVLLPSPGAGHLIPMAELARRLVELHGFAATIVTFTNLSGPGDAHQLPPCLHASVAVAALPAVQMDDLPANVHDGRVLAELVRRSLPNIRALLRSINCTTLLAAVVPDFLCSMALPVTAELGVPGYLFFPSNLAMVALTRHIVELHEGAAPGDYRDVAVPLELPGGVSLCSADIPDAFRGSFANPRYAKLVELVRSYRLADGMLVNTFYDMEPATAEAFERLAAEQAAGASAFSYPPVFPVGPFVRPTDPDEAAAGASTPCLEWLDRQPVGSVVYVAFGSGGALSVEQTAELAAGLEASGQRFLWVVRMPSTDGGSDEDDPLAWLPEGFLERTRGRGLAVAAWAPQVRVLSHPATAVFVSHCGWNSTLESVGCGVPMLAWPLYAEQRMNAVILEEKLGVALRVAPAVGGLVTRHEIAKAVKEVVEGDQKLRRRAEDLQKAAARAWSPEGPSRRALEEVAVKWKAALGRESNT</sequence>
<feature type="region of interest" description="Disordered" evidence="6">
    <location>
        <begin position="1"/>
        <end position="22"/>
    </location>
</feature>
<name>F2EJ08_HORVV</name>
<dbReference type="Proteomes" id="UP000011116">
    <property type="component" value="Chromosome 2H"/>
</dbReference>
<dbReference type="EC" id="2.4.1.-" evidence="5"/>
<reference evidence="7" key="1">
    <citation type="journal article" date="2011" name="Plant Physiol.">
        <title>Comprehensive sequence analysis of 24,783 barley full-length cDNAs derived from 12 clone libraries.</title>
        <authorList>
            <person name="Matsumoto T."/>
            <person name="Tanaka T."/>
            <person name="Sakai H."/>
            <person name="Amano N."/>
            <person name="Kanamori H."/>
            <person name="Kurita K."/>
            <person name="Kikuta A."/>
            <person name="Kamiya K."/>
            <person name="Yamamoto M."/>
            <person name="Ikawa H."/>
            <person name="Fujii N."/>
            <person name="Hori K."/>
            <person name="Itoh T."/>
            <person name="Sato K."/>
        </authorList>
    </citation>
    <scope>NUCLEOTIDE SEQUENCE</scope>
    <source>
        <tissue evidence="7">Flower</tissue>
    </source>
</reference>
<evidence type="ECO:0000256" key="3">
    <source>
        <dbReference type="ARBA" id="ARBA00022679"/>
    </source>
</evidence>
<reference evidence="8" key="4">
    <citation type="submission" date="2022-01" db="UniProtKB">
        <authorList>
            <consortium name="EnsemblPlants"/>
        </authorList>
    </citation>
    <scope>IDENTIFICATION</scope>
    <source>
        <strain evidence="8">subsp. vulgare</strain>
    </source>
</reference>
<dbReference type="RefSeq" id="XP_044969523.1">
    <property type="nucleotide sequence ID" value="XM_045113588.1"/>
</dbReference>
<dbReference type="InterPro" id="IPR035595">
    <property type="entry name" value="UDP_glycos_trans_CS"/>
</dbReference>
<dbReference type="OrthoDB" id="5835829at2759"/>
<feature type="compositionally biased region" description="Polar residues" evidence="6">
    <location>
        <begin position="1"/>
        <end position="10"/>
    </location>
</feature>
<dbReference type="CDD" id="cd03784">
    <property type="entry name" value="GT1_Gtf-like"/>
    <property type="match status" value="1"/>
</dbReference>
<evidence type="ECO:0000256" key="2">
    <source>
        <dbReference type="ARBA" id="ARBA00022676"/>
    </source>
</evidence>
<dbReference type="SUPFAM" id="SSF53756">
    <property type="entry name" value="UDP-Glycosyltransferase/glycogen phosphorylase"/>
    <property type="match status" value="1"/>
</dbReference>
<dbReference type="STRING" id="112509.F2EJ08"/>
<comment type="similarity">
    <text evidence="1 4">Belongs to the UDP-glycosyltransferase family.</text>
</comment>
<dbReference type="Pfam" id="PF00201">
    <property type="entry name" value="UDPGT"/>
    <property type="match status" value="1"/>
</dbReference>
<dbReference type="PROSITE" id="PS00375">
    <property type="entry name" value="UDPGT"/>
    <property type="match status" value="1"/>
</dbReference>
<keyword evidence="2 4" id="KW-0328">Glycosyltransferase</keyword>
<evidence type="ECO:0000313" key="7">
    <source>
        <dbReference type="EMBL" id="BAK07330.1"/>
    </source>
</evidence>
<dbReference type="Gramene" id="HORVU.MOREX.r2.2HG0097550.1">
    <property type="protein sequence ID" value="HORVU.MOREX.r2.2HG0097550.1.CDS.1"/>
    <property type="gene ID" value="HORVU.MOREX.r2.2HG0097550"/>
</dbReference>
<dbReference type="FunFam" id="3.40.50.2000:FF:000051">
    <property type="entry name" value="Glycosyltransferase"/>
    <property type="match status" value="1"/>
</dbReference>
<evidence type="ECO:0000256" key="5">
    <source>
        <dbReference type="RuleBase" id="RU362057"/>
    </source>
</evidence>
<dbReference type="PaxDb" id="4513-MLOC_6857.1"/>
<dbReference type="PANTHER" id="PTHR48046">
    <property type="entry name" value="UDP-GLYCOSYLTRANSFERASE 72E1"/>
    <property type="match status" value="1"/>
</dbReference>
<dbReference type="GeneID" id="123429563"/>
<reference evidence="9" key="2">
    <citation type="journal article" date="2012" name="Nature">
        <title>A physical, genetic and functional sequence assembly of the barley genome.</title>
        <authorList>
            <consortium name="The International Barley Genome Sequencing Consortium"/>
            <person name="Mayer K.F."/>
            <person name="Waugh R."/>
            <person name="Brown J.W."/>
            <person name="Schulman A."/>
            <person name="Langridge P."/>
            <person name="Platzer M."/>
            <person name="Fincher G.B."/>
            <person name="Muehlbauer G.J."/>
            <person name="Sato K."/>
            <person name="Close T.J."/>
            <person name="Wise R.P."/>
            <person name="Stein N."/>
        </authorList>
    </citation>
    <scope>NUCLEOTIDE SEQUENCE [LARGE SCALE GENOMIC DNA]</scope>
    <source>
        <strain evidence="9">cv. Morex</strain>
    </source>
</reference>
<dbReference type="eggNOG" id="KOG1192">
    <property type="taxonomic scope" value="Eukaryota"/>
</dbReference>
<gene>
    <name evidence="8" type="primary">LOC123429563</name>
</gene>
<dbReference type="SMR" id="F2EJ08"/>
<dbReference type="EMBL" id="AK376135">
    <property type="protein sequence ID" value="BAK07330.1"/>
    <property type="molecule type" value="mRNA"/>
</dbReference>
<dbReference type="PANTHER" id="PTHR48046:SF6">
    <property type="entry name" value="GLYCOSYLTRANSFERASE"/>
    <property type="match status" value="1"/>
</dbReference>
<dbReference type="Gramene" id="HORVU.MOREX.r3.2HG0118620.1">
    <property type="protein sequence ID" value="HORVU.MOREX.r3.2HG0118620.1.CDS1"/>
    <property type="gene ID" value="HORVU.MOREX.r3.2HG0118620"/>
</dbReference>
<dbReference type="OMA" id="TICKLAH"/>
<proteinExistence type="evidence at transcript level"/>
<evidence type="ECO:0000256" key="1">
    <source>
        <dbReference type="ARBA" id="ARBA00009995"/>
    </source>
</evidence>
<protein>
    <recommendedName>
        <fullName evidence="5">Glycosyltransferase</fullName>
        <ecNumber evidence="5">2.4.1.-</ecNumber>
    </recommendedName>
</protein>
<dbReference type="Gene3D" id="3.40.50.2000">
    <property type="entry name" value="Glycogen Phosphorylase B"/>
    <property type="match status" value="2"/>
</dbReference>
<reference evidence="8" key="3">
    <citation type="submission" date="2020-10" db="EMBL/GenBank/DDBJ databases">
        <authorList>
            <person name="Scholz U."/>
            <person name="Mascher M."/>
            <person name="Fiebig A."/>
        </authorList>
    </citation>
    <scope>NUCLEOTIDE SEQUENCE [LARGE SCALE GENOMIC DNA]</scope>
    <source>
        <strain evidence="8">cv. Morex</strain>
    </source>
</reference>
<evidence type="ECO:0000256" key="6">
    <source>
        <dbReference type="SAM" id="MobiDB-lite"/>
    </source>
</evidence>
<dbReference type="KEGG" id="hvg:123429563"/>
<dbReference type="EnsemblPlants" id="HORVU.MOREX.r3.2HG0118620.1">
    <property type="protein sequence ID" value="HORVU.MOREX.r3.2HG0118620.1.CDS1"/>
    <property type="gene ID" value="HORVU.MOREX.r3.2HG0118620"/>
</dbReference>
<keyword evidence="3 4" id="KW-0808">Transferase</keyword>
<evidence type="ECO:0000313" key="9">
    <source>
        <dbReference type="Proteomes" id="UP000011116"/>
    </source>
</evidence>
<dbReference type="AlphaFoldDB" id="F2EJ08"/>
<dbReference type="GO" id="GO:0035251">
    <property type="term" value="F:UDP-glucosyltransferase activity"/>
    <property type="evidence" value="ECO:0000318"/>
    <property type="project" value="GO_Central"/>
</dbReference>